<accession>X0T7C8</accession>
<proteinExistence type="predicted"/>
<protein>
    <submittedName>
        <fullName evidence="1">Uncharacterized protein</fullName>
    </submittedName>
</protein>
<organism evidence="1">
    <name type="scientific">marine sediment metagenome</name>
    <dbReference type="NCBI Taxonomy" id="412755"/>
    <lineage>
        <taxon>unclassified sequences</taxon>
        <taxon>metagenomes</taxon>
        <taxon>ecological metagenomes</taxon>
    </lineage>
</organism>
<name>X0T7C8_9ZZZZ</name>
<sequence>YLGWLGRVTFLLTPNGVKLKAEREKPGYVASTLMTSTAADPDYYIFV</sequence>
<gene>
    <name evidence="1" type="ORF">S01H1_22506</name>
</gene>
<reference evidence="1" key="1">
    <citation type="journal article" date="2014" name="Front. Microbiol.">
        <title>High frequency of phylogenetically diverse reductive dehalogenase-homologous genes in deep subseafloor sedimentary metagenomes.</title>
        <authorList>
            <person name="Kawai M."/>
            <person name="Futagami T."/>
            <person name="Toyoda A."/>
            <person name="Takaki Y."/>
            <person name="Nishi S."/>
            <person name="Hori S."/>
            <person name="Arai W."/>
            <person name="Tsubouchi T."/>
            <person name="Morono Y."/>
            <person name="Uchiyama I."/>
            <person name="Ito T."/>
            <person name="Fujiyama A."/>
            <person name="Inagaki F."/>
            <person name="Takami H."/>
        </authorList>
    </citation>
    <scope>NUCLEOTIDE SEQUENCE</scope>
    <source>
        <strain evidence="1">Expedition CK06-06</strain>
    </source>
</reference>
<feature type="non-terminal residue" evidence="1">
    <location>
        <position position="1"/>
    </location>
</feature>
<evidence type="ECO:0000313" key="1">
    <source>
        <dbReference type="EMBL" id="GAF89408.1"/>
    </source>
</evidence>
<dbReference type="EMBL" id="BARS01012714">
    <property type="protein sequence ID" value="GAF89408.1"/>
    <property type="molecule type" value="Genomic_DNA"/>
</dbReference>
<dbReference type="AlphaFoldDB" id="X0T7C8"/>
<comment type="caution">
    <text evidence="1">The sequence shown here is derived from an EMBL/GenBank/DDBJ whole genome shotgun (WGS) entry which is preliminary data.</text>
</comment>